<organism evidence="10 11">
    <name type="scientific">Kineothrix alysoides</name>
    <dbReference type="NCBI Taxonomy" id="1469948"/>
    <lineage>
        <taxon>Bacteria</taxon>
        <taxon>Bacillati</taxon>
        <taxon>Bacillota</taxon>
        <taxon>Clostridia</taxon>
        <taxon>Lachnospirales</taxon>
        <taxon>Lachnospiraceae</taxon>
        <taxon>Kineothrix</taxon>
    </lineage>
</organism>
<evidence type="ECO:0000256" key="4">
    <source>
        <dbReference type="ARBA" id="ARBA00022692"/>
    </source>
</evidence>
<dbReference type="PANTHER" id="PTHR30614">
    <property type="entry name" value="MEMBRANE COMPONENT OF AMINO ACID ABC TRANSPORTER"/>
    <property type="match status" value="1"/>
</dbReference>
<dbReference type="OrthoDB" id="9787841at2"/>
<feature type="transmembrane region" description="Helical" evidence="8">
    <location>
        <begin position="143"/>
        <end position="168"/>
    </location>
</feature>
<dbReference type="AlphaFoldDB" id="A0A4R1R3L3"/>
<dbReference type="InterPro" id="IPR035906">
    <property type="entry name" value="MetI-like_sf"/>
</dbReference>
<evidence type="ECO:0000256" key="5">
    <source>
        <dbReference type="ARBA" id="ARBA00022970"/>
    </source>
</evidence>
<accession>A0A4R1R3L3</accession>
<name>A0A4R1R3L3_9FIRM</name>
<feature type="transmembrane region" description="Helical" evidence="8">
    <location>
        <begin position="20"/>
        <end position="41"/>
    </location>
</feature>
<evidence type="ECO:0000256" key="3">
    <source>
        <dbReference type="ARBA" id="ARBA00022475"/>
    </source>
</evidence>
<keyword evidence="5" id="KW-0029">Amino-acid transport</keyword>
<feature type="transmembrane region" description="Helical" evidence="8">
    <location>
        <begin position="99"/>
        <end position="122"/>
    </location>
</feature>
<dbReference type="Pfam" id="PF00528">
    <property type="entry name" value="BPD_transp_1"/>
    <property type="match status" value="1"/>
</dbReference>
<dbReference type="RefSeq" id="WP_031389606.1">
    <property type="nucleotide sequence ID" value="NZ_JPNB01000001.1"/>
</dbReference>
<feature type="transmembrane region" description="Helical" evidence="8">
    <location>
        <begin position="199"/>
        <end position="218"/>
    </location>
</feature>
<evidence type="ECO:0000259" key="9">
    <source>
        <dbReference type="PROSITE" id="PS50928"/>
    </source>
</evidence>
<dbReference type="NCBIfam" id="TIGR01726">
    <property type="entry name" value="HEQRo_perm_3TM"/>
    <property type="match status" value="1"/>
</dbReference>
<evidence type="ECO:0000256" key="1">
    <source>
        <dbReference type="ARBA" id="ARBA00004651"/>
    </source>
</evidence>
<keyword evidence="7 8" id="KW-0472">Membrane</keyword>
<evidence type="ECO:0000256" key="6">
    <source>
        <dbReference type="ARBA" id="ARBA00022989"/>
    </source>
</evidence>
<dbReference type="EMBL" id="SLUO01000003">
    <property type="protein sequence ID" value="TCL60014.1"/>
    <property type="molecule type" value="Genomic_DNA"/>
</dbReference>
<keyword evidence="11" id="KW-1185">Reference proteome</keyword>
<dbReference type="CDD" id="cd06261">
    <property type="entry name" value="TM_PBP2"/>
    <property type="match status" value="1"/>
</dbReference>
<gene>
    <name evidence="10" type="ORF">EDD76_103205</name>
</gene>
<comment type="subcellular location">
    <subcellularLocation>
        <location evidence="1 8">Cell membrane</location>
        <topology evidence="1 8">Multi-pass membrane protein</topology>
    </subcellularLocation>
</comment>
<evidence type="ECO:0000313" key="10">
    <source>
        <dbReference type="EMBL" id="TCL60014.1"/>
    </source>
</evidence>
<keyword evidence="2 8" id="KW-0813">Transport</keyword>
<keyword evidence="6 8" id="KW-1133">Transmembrane helix</keyword>
<feature type="domain" description="ABC transmembrane type-1" evidence="9">
    <location>
        <begin position="17"/>
        <end position="215"/>
    </location>
</feature>
<dbReference type="InterPro" id="IPR010065">
    <property type="entry name" value="AA_ABC_transptr_permease_3TM"/>
</dbReference>
<dbReference type="GO" id="GO:0022857">
    <property type="term" value="F:transmembrane transporter activity"/>
    <property type="evidence" value="ECO:0007669"/>
    <property type="project" value="InterPro"/>
</dbReference>
<keyword evidence="4 8" id="KW-0812">Transmembrane</keyword>
<proteinExistence type="inferred from homology"/>
<comment type="similarity">
    <text evidence="8">Belongs to the binding-protein-dependent transport system permease family.</text>
</comment>
<feature type="transmembrane region" description="Helical" evidence="8">
    <location>
        <begin position="65"/>
        <end position="87"/>
    </location>
</feature>
<sequence>MNWTFLYQTLILVLHGIPMTLFLTEVSLLFSVPLAFGIALVRKNNVAVLDKICAAYVSFIRGTPVILQIYVIYNIVPSILAVLFEMWGIDYPVYEINPVIYAIIIFSLSTSATMSEVIRSALATVDKGQYEAAVTIGLSGRQAYFRIVFPQALVAAVPNLCTLVVNLIKSTSLAFAMTVQDITAIAKIEAASGYNYIEAYLDIFIVYLVLCSAVEQIFKLVECRLKRYKSATI</sequence>
<dbReference type="InterPro" id="IPR043429">
    <property type="entry name" value="ArtM/GltK/GlnP/TcyL/YhdX-like"/>
</dbReference>
<comment type="caution">
    <text evidence="10">The sequence shown here is derived from an EMBL/GenBank/DDBJ whole genome shotgun (WGS) entry which is preliminary data.</text>
</comment>
<dbReference type="PANTHER" id="PTHR30614:SF0">
    <property type="entry name" value="L-CYSTINE TRANSPORT SYSTEM PERMEASE PROTEIN TCYL"/>
    <property type="match status" value="1"/>
</dbReference>
<keyword evidence="3" id="KW-1003">Cell membrane</keyword>
<dbReference type="Gene3D" id="1.10.3720.10">
    <property type="entry name" value="MetI-like"/>
    <property type="match status" value="1"/>
</dbReference>
<reference evidence="10 11" key="1">
    <citation type="submission" date="2019-03" db="EMBL/GenBank/DDBJ databases">
        <title>Genomic Encyclopedia of Type Strains, Phase IV (KMG-IV): sequencing the most valuable type-strain genomes for metagenomic binning, comparative biology and taxonomic classification.</title>
        <authorList>
            <person name="Goeker M."/>
        </authorList>
    </citation>
    <scope>NUCLEOTIDE SEQUENCE [LARGE SCALE GENOMIC DNA]</scope>
    <source>
        <strain evidence="10 11">DSM 100556</strain>
    </source>
</reference>
<dbReference type="GO" id="GO:0043190">
    <property type="term" value="C:ATP-binding cassette (ABC) transporter complex"/>
    <property type="evidence" value="ECO:0007669"/>
    <property type="project" value="InterPro"/>
</dbReference>
<protein>
    <submittedName>
        <fullName evidence="10">Amino acid ABC transporter membrane protein 2 (PAAT family)</fullName>
    </submittedName>
</protein>
<evidence type="ECO:0000256" key="8">
    <source>
        <dbReference type="RuleBase" id="RU363032"/>
    </source>
</evidence>
<evidence type="ECO:0000313" key="11">
    <source>
        <dbReference type="Proteomes" id="UP000295718"/>
    </source>
</evidence>
<dbReference type="GO" id="GO:0006865">
    <property type="term" value="P:amino acid transport"/>
    <property type="evidence" value="ECO:0007669"/>
    <property type="project" value="UniProtKB-KW"/>
</dbReference>
<dbReference type="PROSITE" id="PS50928">
    <property type="entry name" value="ABC_TM1"/>
    <property type="match status" value="1"/>
</dbReference>
<evidence type="ECO:0000256" key="7">
    <source>
        <dbReference type="ARBA" id="ARBA00023136"/>
    </source>
</evidence>
<dbReference type="Proteomes" id="UP000295718">
    <property type="component" value="Unassembled WGS sequence"/>
</dbReference>
<dbReference type="STRING" id="1469948.GCA_000732725_00856"/>
<dbReference type="InterPro" id="IPR000515">
    <property type="entry name" value="MetI-like"/>
</dbReference>
<evidence type="ECO:0000256" key="2">
    <source>
        <dbReference type="ARBA" id="ARBA00022448"/>
    </source>
</evidence>
<dbReference type="SUPFAM" id="SSF161098">
    <property type="entry name" value="MetI-like"/>
    <property type="match status" value="1"/>
</dbReference>